<dbReference type="KEGG" id="lbc:LACBIDRAFT_316220"/>
<feature type="transmembrane region" description="Helical" evidence="1">
    <location>
        <begin position="20"/>
        <end position="42"/>
    </location>
</feature>
<accession>B0DZI3</accession>
<proteinExistence type="predicted"/>
<keyword evidence="1" id="KW-1133">Transmembrane helix</keyword>
<dbReference type="RefSeq" id="XP_001889691.1">
    <property type="nucleotide sequence ID" value="XM_001889656.1"/>
</dbReference>
<dbReference type="InParanoid" id="B0DZI3"/>
<name>B0DZI3_LACBS</name>
<gene>
    <name evidence="3" type="ORF">LACBIDRAFT_314941</name>
    <name evidence="2" type="ORF">LACBIDRAFT_316220</name>
</gene>
<dbReference type="GeneID" id="6085306"/>
<dbReference type="AlphaFoldDB" id="B0DZI3"/>
<keyword evidence="1" id="KW-0812">Transmembrane</keyword>
<keyword evidence="1" id="KW-0472">Membrane</keyword>
<reference evidence="3 4" key="1">
    <citation type="journal article" date="2008" name="Nature">
        <title>The genome of Laccaria bicolor provides insights into mycorrhizal symbiosis.</title>
        <authorList>
            <person name="Martin F."/>
            <person name="Aerts A."/>
            <person name="Ahren D."/>
            <person name="Brun A."/>
            <person name="Danchin E.G.J."/>
            <person name="Duchaussoy F."/>
            <person name="Gibon J."/>
            <person name="Kohler A."/>
            <person name="Lindquist E."/>
            <person name="Pereda V."/>
            <person name="Salamov A."/>
            <person name="Shapiro H.J."/>
            <person name="Wuyts J."/>
            <person name="Blaudez D."/>
            <person name="Buee M."/>
            <person name="Brokstein P."/>
            <person name="Canbaeck B."/>
            <person name="Cohen D."/>
            <person name="Courty P.E."/>
            <person name="Coutinho P.M."/>
            <person name="Delaruelle C."/>
            <person name="Detter J.C."/>
            <person name="Deveau A."/>
            <person name="DiFazio S."/>
            <person name="Duplessis S."/>
            <person name="Fraissinet-Tachet L."/>
            <person name="Lucic E."/>
            <person name="Frey-Klett P."/>
            <person name="Fourrey C."/>
            <person name="Feussner I."/>
            <person name="Gay G."/>
            <person name="Grimwood J."/>
            <person name="Hoegger P.J."/>
            <person name="Jain P."/>
            <person name="Kilaru S."/>
            <person name="Labbe J."/>
            <person name="Lin Y.C."/>
            <person name="Legue V."/>
            <person name="Le Tacon F."/>
            <person name="Marmeisse R."/>
            <person name="Melayah D."/>
            <person name="Montanini B."/>
            <person name="Muratet M."/>
            <person name="Nehls U."/>
            <person name="Niculita-Hirzel H."/>
            <person name="Oudot-Le Secq M.P."/>
            <person name="Peter M."/>
            <person name="Quesneville H."/>
            <person name="Rajashekar B."/>
            <person name="Reich M."/>
            <person name="Rouhier N."/>
            <person name="Schmutz J."/>
            <person name="Yin T."/>
            <person name="Chalot M."/>
            <person name="Henrissat B."/>
            <person name="Kuees U."/>
            <person name="Lucas S."/>
            <person name="Van de Peer Y."/>
            <person name="Podila G.K."/>
            <person name="Polle A."/>
            <person name="Pukkila P.J."/>
            <person name="Richardson P.M."/>
            <person name="Rouze P."/>
            <person name="Sanders I.R."/>
            <person name="Stajich J.E."/>
            <person name="Tunlid A."/>
            <person name="Tuskan G."/>
            <person name="Grigoriev I.V."/>
        </authorList>
    </citation>
    <scope>NUCLEOTIDE SEQUENCE [LARGE SCALE GENOMIC DNA]</scope>
    <source>
        <strain evidence="4">S238N-H82 / ATCC MYA-4686</strain>
    </source>
</reference>
<dbReference type="HOGENOM" id="CLU_2776359_0_0_1"/>
<dbReference type="EMBL" id="DS547155">
    <property type="protein sequence ID" value="EDR00042.1"/>
    <property type="molecule type" value="Genomic_DNA"/>
</dbReference>
<evidence type="ECO:0000313" key="3">
    <source>
        <dbReference type="EMBL" id="EDR00042.1"/>
    </source>
</evidence>
<evidence type="ECO:0000313" key="4">
    <source>
        <dbReference type="Proteomes" id="UP000001194"/>
    </source>
</evidence>
<sequence length="69" mass="7400">MGFSVVISWICLDDLPFFTILALSLSLSLSSGGIPSTFLYVLCCESRTYVSHALWALVRCPPAASPSST</sequence>
<dbReference type="KEGG" id="lbc:LACBIDRAFT_314941"/>
<protein>
    <submittedName>
        <fullName evidence="3">Predicted protein</fullName>
    </submittedName>
</protein>
<dbReference type="RefSeq" id="XP_001889351.1">
    <property type="nucleotide sequence ID" value="XM_001889316.1"/>
</dbReference>
<dbReference type="GeneID" id="6084966"/>
<dbReference type="Proteomes" id="UP000001194">
    <property type="component" value="Unassembled WGS sequence"/>
</dbReference>
<evidence type="ECO:0000313" key="2">
    <source>
        <dbReference type="EMBL" id="EDQ99714.1"/>
    </source>
</evidence>
<organism evidence="4">
    <name type="scientific">Laccaria bicolor (strain S238N-H82 / ATCC MYA-4686)</name>
    <name type="common">Bicoloured deceiver</name>
    <name type="synonym">Laccaria laccata var. bicolor</name>
    <dbReference type="NCBI Taxonomy" id="486041"/>
    <lineage>
        <taxon>Eukaryota</taxon>
        <taxon>Fungi</taxon>
        <taxon>Dikarya</taxon>
        <taxon>Basidiomycota</taxon>
        <taxon>Agaricomycotina</taxon>
        <taxon>Agaricomycetes</taxon>
        <taxon>Agaricomycetidae</taxon>
        <taxon>Agaricales</taxon>
        <taxon>Agaricineae</taxon>
        <taxon>Hydnangiaceae</taxon>
        <taxon>Laccaria</taxon>
    </lineage>
</organism>
<evidence type="ECO:0000256" key="1">
    <source>
        <dbReference type="SAM" id="Phobius"/>
    </source>
</evidence>
<keyword evidence="4" id="KW-1185">Reference proteome</keyword>
<dbReference type="EMBL" id="DS547160">
    <property type="protein sequence ID" value="EDQ99714.1"/>
    <property type="molecule type" value="Genomic_DNA"/>
</dbReference>